<dbReference type="Proteomes" id="UP000637359">
    <property type="component" value="Unassembled WGS sequence"/>
</dbReference>
<comment type="caution">
    <text evidence="2">The sequence shown here is derived from an EMBL/GenBank/DDBJ whole genome shotgun (WGS) entry which is preliminary data.</text>
</comment>
<evidence type="ECO:0000313" key="2">
    <source>
        <dbReference type="EMBL" id="MBC5638378.1"/>
    </source>
</evidence>
<keyword evidence="3" id="KW-1185">Reference proteome</keyword>
<name>A0A923RKP5_9BACI</name>
<gene>
    <name evidence="2" type="ORF">H8S33_16495</name>
</gene>
<dbReference type="PANTHER" id="PTHR42951:SF4">
    <property type="entry name" value="ACYL-COENZYME A THIOESTERASE MBLAC2"/>
    <property type="match status" value="1"/>
</dbReference>
<dbReference type="InterPro" id="IPR001279">
    <property type="entry name" value="Metallo-B-lactamas"/>
</dbReference>
<dbReference type="AlphaFoldDB" id="A0A923RKP5"/>
<dbReference type="RefSeq" id="WP_186871086.1">
    <property type="nucleotide sequence ID" value="NZ_JACOOL010000015.1"/>
</dbReference>
<evidence type="ECO:0000259" key="1">
    <source>
        <dbReference type="SMART" id="SM00849"/>
    </source>
</evidence>
<proteinExistence type="predicted"/>
<dbReference type="PANTHER" id="PTHR42951">
    <property type="entry name" value="METALLO-BETA-LACTAMASE DOMAIN-CONTAINING"/>
    <property type="match status" value="1"/>
</dbReference>
<dbReference type="SUPFAM" id="SSF56281">
    <property type="entry name" value="Metallo-hydrolase/oxidoreductase"/>
    <property type="match status" value="1"/>
</dbReference>
<feature type="domain" description="Metallo-beta-lactamase" evidence="1">
    <location>
        <begin position="20"/>
        <end position="220"/>
    </location>
</feature>
<dbReference type="SMART" id="SM00849">
    <property type="entry name" value="Lactamase_B"/>
    <property type="match status" value="1"/>
</dbReference>
<dbReference type="InterPro" id="IPR036866">
    <property type="entry name" value="RibonucZ/Hydroxyglut_hydro"/>
</dbReference>
<organism evidence="2 3">
    <name type="scientific">Ornithinibacillus hominis</name>
    <dbReference type="NCBI Taxonomy" id="2763055"/>
    <lineage>
        <taxon>Bacteria</taxon>
        <taxon>Bacillati</taxon>
        <taxon>Bacillota</taxon>
        <taxon>Bacilli</taxon>
        <taxon>Bacillales</taxon>
        <taxon>Bacillaceae</taxon>
        <taxon>Ornithinibacillus</taxon>
    </lineage>
</organism>
<dbReference type="EMBL" id="JACOOL010000015">
    <property type="protein sequence ID" value="MBC5638378.1"/>
    <property type="molecule type" value="Genomic_DNA"/>
</dbReference>
<protein>
    <submittedName>
        <fullName evidence="2">MBL fold metallo-hydrolase</fullName>
    </submittedName>
</protein>
<accession>A0A923RKP5</accession>
<evidence type="ECO:0000313" key="3">
    <source>
        <dbReference type="Proteomes" id="UP000637359"/>
    </source>
</evidence>
<dbReference type="InterPro" id="IPR050855">
    <property type="entry name" value="NDM-1-like"/>
</dbReference>
<reference evidence="2" key="1">
    <citation type="submission" date="2020-08" db="EMBL/GenBank/DDBJ databases">
        <title>Genome public.</title>
        <authorList>
            <person name="Liu C."/>
            <person name="Sun Q."/>
        </authorList>
    </citation>
    <scope>NUCLEOTIDE SEQUENCE</scope>
    <source>
        <strain evidence="2">BX22</strain>
    </source>
</reference>
<sequence>MLNKLNQSIYYLDNDENKERPTLGLVCGDKYSLVIDAGNSVQHAKEFLNEIKRLHVPPIKYLVITHGHWDHFLGLNEFDSSIIIVNNLTNEILTTWQNYSFDDESLQTYVDSKWMSPKCMEIIKSEMPTRESFRLNAPDIIFEKSLTIDLGNKVCVLEKVRSTHSNDSTIIYVPDDKVLFLGDSAYGTTTNGLFHIKQSVLLPMIEDIQKYDANYYLLGHESICDLEEMNLYWKELISTSNVTNSTSLEKAVANFELVYSRTPNSNEHFFLRAFVNDQRIQSR</sequence>
<dbReference type="Pfam" id="PF00753">
    <property type="entry name" value="Lactamase_B"/>
    <property type="match status" value="1"/>
</dbReference>
<dbReference type="Gene3D" id="3.60.15.10">
    <property type="entry name" value="Ribonuclease Z/Hydroxyacylglutathione hydrolase-like"/>
    <property type="match status" value="1"/>
</dbReference>